<name>A0A167FZR5_9BACL</name>
<evidence type="ECO:0000313" key="5">
    <source>
        <dbReference type="EMBL" id="OAB77061.1"/>
    </source>
</evidence>
<dbReference type="GO" id="GO:0071281">
    <property type="term" value="P:cellular response to iron ion"/>
    <property type="evidence" value="ECO:0007669"/>
    <property type="project" value="TreeGrafter"/>
</dbReference>
<evidence type="ECO:0000256" key="2">
    <source>
        <dbReference type="ARBA" id="ARBA00022729"/>
    </source>
</evidence>
<evidence type="ECO:0000313" key="6">
    <source>
        <dbReference type="Proteomes" id="UP000077134"/>
    </source>
</evidence>
<dbReference type="PANTHER" id="PTHR30535:SF34">
    <property type="entry name" value="MOLYBDATE-BINDING PROTEIN MOLA"/>
    <property type="match status" value="1"/>
</dbReference>
<comment type="caution">
    <text evidence="5">The sequence shown here is derived from an EMBL/GenBank/DDBJ whole genome shotgun (WGS) entry which is preliminary data.</text>
</comment>
<evidence type="ECO:0000256" key="3">
    <source>
        <dbReference type="SAM" id="SignalP"/>
    </source>
</evidence>
<dbReference type="Pfam" id="PF01497">
    <property type="entry name" value="Peripla_BP_2"/>
    <property type="match status" value="1"/>
</dbReference>
<comment type="similarity">
    <text evidence="1">Belongs to the bacterial solute-binding protein 8 family.</text>
</comment>
<organism evidence="5 6">
    <name type="scientific">Paenibacillus crassostreae</name>
    <dbReference type="NCBI Taxonomy" id="1763538"/>
    <lineage>
        <taxon>Bacteria</taxon>
        <taxon>Bacillati</taxon>
        <taxon>Bacillota</taxon>
        <taxon>Bacilli</taxon>
        <taxon>Bacillales</taxon>
        <taxon>Paenibacillaceae</taxon>
        <taxon>Paenibacillus</taxon>
    </lineage>
</organism>
<dbReference type="PROSITE" id="PS50983">
    <property type="entry name" value="FE_B12_PBP"/>
    <property type="match status" value="1"/>
</dbReference>
<dbReference type="OrthoDB" id="9816357at2"/>
<proteinExistence type="inferred from homology"/>
<sequence length="338" mass="36564">MMNQKHMVNLKWVLSLVLIASLLVLSACGNNKVDTVQETSSNQVMETATAETTSDTSEQAIEVTDLAGNVVKLDKVPERVIALSAGDMEIVYALGGTVVGRTTVSDTVNPPEAEDVPELGNMMNLSLEKIASLNPDLIIAHQQLNAKSVPALKEMGVNVLLTGASTLDDIYKTIDIIGTVMQKNSEADTLIKKIEDKVKSVNKSENPVRALIVFGVSGNWMVALPNSLSGNLLEVAGGVNIAKDYPQLEKYSQYAQLNTERILEANPDAIFLISPGPAKVAMDSFTKEMENNPAWQSIDAVKNGHFVLLPNSLFGSNPGPRVVESIDFFIEELEKVKQ</sequence>
<dbReference type="InterPro" id="IPR002491">
    <property type="entry name" value="ABC_transptr_periplasmic_BD"/>
</dbReference>
<gene>
    <name evidence="5" type="ORF">PNBC_06640</name>
</gene>
<keyword evidence="2 3" id="KW-0732">Signal</keyword>
<dbReference type="EMBL" id="LSFN01000005">
    <property type="protein sequence ID" value="OAB77061.1"/>
    <property type="molecule type" value="Genomic_DNA"/>
</dbReference>
<dbReference type="NCBIfam" id="NF038402">
    <property type="entry name" value="TroA_like"/>
    <property type="match status" value="1"/>
</dbReference>
<dbReference type="AlphaFoldDB" id="A0A167FZR5"/>
<dbReference type="InterPro" id="IPR054828">
    <property type="entry name" value="Vit_B12_bind_prot"/>
</dbReference>
<dbReference type="PANTHER" id="PTHR30535">
    <property type="entry name" value="VITAMIN B12-BINDING PROTEIN"/>
    <property type="match status" value="1"/>
</dbReference>
<keyword evidence="6" id="KW-1185">Reference proteome</keyword>
<evidence type="ECO:0000256" key="1">
    <source>
        <dbReference type="ARBA" id="ARBA00008814"/>
    </source>
</evidence>
<feature type="signal peptide" evidence="3">
    <location>
        <begin position="1"/>
        <end position="29"/>
    </location>
</feature>
<dbReference type="InterPro" id="IPR050902">
    <property type="entry name" value="ABC_Transporter_SBP"/>
</dbReference>
<accession>A0A167FZR5</accession>
<feature type="domain" description="Fe/B12 periplasmic-binding" evidence="4">
    <location>
        <begin position="79"/>
        <end position="338"/>
    </location>
</feature>
<feature type="chain" id="PRO_5039163649" description="Fe/B12 periplasmic-binding domain-containing protein" evidence="3">
    <location>
        <begin position="30"/>
        <end position="338"/>
    </location>
</feature>
<dbReference type="PROSITE" id="PS51257">
    <property type="entry name" value="PROKAR_LIPOPROTEIN"/>
    <property type="match status" value="1"/>
</dbReference>
<dbReference type="STRING" id="1763538.LPB68_18100"/>
<dbReference type="RefSeq" id="WP_082865621.1">
    <property type="nucleotide sequence ID" value="NZ_CP017770.1"/>
</dbReference>
<dbReference type="SUPFAM" id="SSF53807">
    <property type="entry name" value="Helical backbone' metal receptor"/>
    <property type="match status" value="1"/>
</dbReference>
<reference evidence="5 6" key="1">
    <citation type="submission" date="2016-02" db="EMBL/GenBank/DDBJ databases">
        <title>Paenibacillus sp. LPB0068, isolated from Crassostrea gigas.</title>
        <authorList>
            <person name="Shin S.-K."/>
            <person name="Yi H."/>
        </authorList>
    </citation>
    <scope>NUCLEOTIDE SEQUENCE [LARGE SCALE GENOMIC DNA]</scope>
    <source>
        <strain evidence="5 6">LPB0068</strain>
    </source>
</reference>
<protein>
    <recommendedName>
        <fullName evidence="4">Fe/B12 periplasmic-binding domain-containing protein</fullName>
    </recommendedName>
</protein>
<dbReference type="Proteomes" id="UP000077134">
    <property type="component" value="Unassembled WGS sequence"/>
</dbReference>
<dbReference type="Gene3D" id="3.40.50.1980">
    <property type="entry name" value="Nitrogenase molybdenum iron protein domain"/>
    <property type="match status" value="2"/>
</dbReference>
<evidence type="ECO:0000259" key="4">
    <source>
        <dbReference type="PROSITE" id="PS50983"/>
    </source>
</evidence>